<evidence type="ECO:0000256" key="1">
    <source>
        <dbReference type="ARBA" id="ARBA00010641"/>
    </source>
</evidence>
<accession>E8U5N1</accession>
<dbReference type="RefSeq" id="WP_013555875.1">
    <property type="nucleotide sequence ID" value="NC_014958.1"/>
</dbReference>
<dbReference type="AlphaFoldDB" id="E8U5N1"/>
<evidence type="ECO:0000259" key="7">
    <source>
        <dbReference type="Pfam" id="PF08281"/>
    </source>
</evidence>
<dbReference type="GO" id="GO:0016987">
    <property type="term" value="F:sigma factor activity"/>
    <property type="evidence" value="ECO:0007669"/>
    <property type="project" value="UniProtKB-KW"/>
</dbReference>
<comment type="similarity">
    <text evidence="1">Belongs to the sigma-70 factor family. ECF subfamily.</text>
</comment>
<organism evidence="8 9">
    <name type="scientific">Deinococcus maricopensis (strain DSM 21211 / LMG 22137 / NRRL B-23946 / LB-34)</name>
    <dbReference type="NCBI Taxonomy" id="709986"/>
    <lineage>
        <taxon>Bacteria</taxon>
        <taxon>Thermotogati</taxon>
        <taxon>Deinococcota</taxon>
        <taxon>Deinococci</taxon>
        <taxon>Deinococcales</taxon>
        <taxon>Deinococcaceae</taxon>
        <taxon>Deinococcus</taxon>
    </lineage>
</organism>
<evidence type="ECO:0000313" key="9">
    <source>
        <dbReference type="Proteomes" id="UP000008635"/>
    </source>
</evidence>
<evidence type="ECO:0000259" key="6">
    <source>
        <dbReference type="Pfam" id="PF04542"/>
    </source>
</evidence>
<dbReference type="InterPro" id="IPR013249">
    <property type="entry name" value="RNA_pol_sigma70_r4_t2"/>
</dbReference>
<dbReference type="STRING" id="709986.Deima_0714"/>
<evidence type="ECO:0000256" key="5">
    <source>
        <dbReference type="ARBA" id="ARBA00023163"/>
    </source>
</evidence>
<reference evidence="9" key="2">
    <citation type="submission" date="2011-01" db="EMBL/GenBank/DDBJ databases">
        <title>The complete genome of Deinococcus maricopensis DSM 21211.</title>
        <authorList>
            <consortium name="US DOE Joint Genome Institute (JGI-PGF)"/>
            <person name="Lucas S."/>
            <person name="Copeland A."/>
            <person name="Lapidus A."/>
            <person name="Goodwin L."/>
            <person name="Pitluck S."/>
            <person name="Kyrpides N."/>
            <person name="Mavromatis K."/>
            <person name="Pagani I."/>
            <person name="Ivanova N."/>
            <person name="Ovchinnikova G."/>
            <person name="Zeytun A."/>
            <person name="Detter J.C."/>
            <person name="Han C."/>
            <person name="Land M."/>
            <person name="Hauser L."/>
            <person name="Markowitz V."/>
            <person name="Cheng J.-F."/>
            <person name="Hugenholtz P."/>
            <person name="Woyke T."/>
            <person name="Wu D."/>
            <person name="Pukall R."/>
            <person name="Gehrich-Schroeter G."/>
            <person name="Brambilla E."/>
            <person name="Klenk H.-P."/>
            <person name="Eisen J.A."/>
        </authorList>
    </citation>
    <scope>NUCLEOTIDE SEQUENCE [LARGE SCALE GENOMIC DNA]</scope>
    <source>
        <strain evidence="9">DSM 21211 / LMG 22137 / NRRL B-23946 / LB-34</strain>
    </source>
</reference>
<evidence type="ECO:0000313" key="8">
    <source>
        <dbReference type="EMBL" id="ADV66370.1"/>
    </source>
</evidence>
<feature type="domain" description="RNA polymerase sigma factor 70 region 4 type 2" evidence="7">
    <location>
        <begin position="129"/>
        <end position="176"/>
    </location>
</feature>
<dbReference type="GO" id="GO:0006352">
    <property type="term" value="P:DNA-templated transcription initiation"/>
    <property type="evidence" value="ECO:0007669"/>
    <property type="project" value="InterPro"/>
</dbReference>
<gene>
    <name evidence="8" type="ordered locus">Deima_0714</name>
</gene>
<dbReference type="GO" id="GO:0003677">
    <property type="term" value="F:DNA binding"/>
    <property type="evidence" value="ECO:0007669"/>
    <property type="project" value="UniProtKB-KW"/>
</dbReference>
<dbReference type="SUPFAM" id="SSF88659">
    <property type="entry name" value="Sigma3 and sigma4 domains of RNA polymerase sigma factors"/>
    <property type="match status" value="1"/>
</dbReference>
<dbReference type="EMBL" id="CP002454">
    <property type="protein sequence ID" value="ADV66370.1"/>
    <property type="molecule type" value="Genomic_DNA"/>
</dbReference>
<dbReference type="PANTHER" id="PTHR43133:SF8">
    <property type="entry name" value="RNA POLYMERASE SIGMA FACTOR HI_1459-RELATED"/>
    <property type="match status" value="1"/>
</dbReference>
<evidence type="ECO:0000256" key="2">
    <source>
        <dbReference type="ARBA" id="ARBA00023015"/>
    </source>
</evidence>
<keyword evidence="9" id="KW-1185">Reference proteome</keyword>
<dbReference type="OrthoDB" id="9784984at2"/>
<keyword evidence="4" id="KW-0238">DNA-binding</keyword>
<dbReference type="InterPro" id="IPR007627">
    <property type="entry name" value="RNA_pol_sigma70_r2"/>
</dbReference>
<dbReference type="HOGENOM" id="CLU_047691_3_0_0"/>
<evidence type="ECO:0000256" key="4">
    <source>
        <dbReference type="ARBA" id="ARBA00023125"/>
    </source>
</evidence>
<dbReference type="InterPro" id="IPR014284">
    <property type="entry name" value="RNA_pol_sigma-70_dom"/>
</dbReference>
<dbReference type="Gene3D" id="1.10.1740.10">
    <property type="match status" value="1"/>
</dbReference>
<protein>
    <submittedName>
        <fullName evidence="8">RNA polymerase, sigma-24 subunit, ECF subfamily</fullName>
    </submittedName>
</protein>
<feature type="domain" description="RNA polymerase sigma-70 region 2" evidence="6">
    <location>
        <begin position="32"/>
        <end position="94"/>
    </location>
</feature>
<evidence type="ECO:0000256" key="3">
    <source>
        <dbReference type="ARBA" id="ARBA00023082"/>
    </source>
</evidence>
<dbReference type="KEGG" id="dmr:Deima_0714"/>
<dbReference type="Gene3D" id="1.10.10.10">
    <property type="entry name" value="Winged helix-like DNA-binding domain superfamily/Winged helix DNA-binding domain"/>
    <property type="match status" value="1"/>
</dbReference>
<dbReference type="Pfam" id="PF04542">
    <property type="entry name" value="Sigma70_r2"/>
    <property type="match status" value="1"/>
</dbReference>
<dbReference type="InterPro" id="IPR039425">
    <property type="entry name" value="RNA_pol_sigma-70-like"/>
</dbReference>
<keyword evidence="5" id="KW-0804">Transcription</keyword>
<dbReference type="CDD" id="cd06171">
    <property type="entry name" value="Sigma70_r4"/>
    <property type="match status" value="1"/>
</dbReference>
<dbReference type="SUPFAM" id="SSF88946">
    <property type="entry name" value="Sigma2 domain of RNA polymerase sigma factors"/>
    <property type="match status" value="1"/>
</dbReference>
<keyword evidence="3" id="KW-0731">Sigma factor</keyword>
<proteinExistence type="inferred from homology"/>
<dbReference type="InterPro" id="IPR013324">
    <property type="entry name" value="RNA_pol_sigma_r3/r4-like"/>
</dbReference>
<dbReference type="Proteomes" id="UP000008635">
    <property type="component" value="Chromosome"/>
</dbReference>
<dbReference type="Pfam" id="PF08281">
    <property type="entry name" value="Sigma70_r4_2"/>
    <property type="match status" value="1"/>
</dbReference>
<dbReference type="PANTHER" id="PTHR43133">
    <property type="entry name" value="RNA POLYMERASE ECF-TYPE SIGMA FACTO"/>
    <property type="match status" value="1"/>
</dbReference>
<dbReference type="InterPro" id="IPR036388">
    <property type="entry name" value="WH-like_DNA-bd_sf"/>
</dbReference>
<keyword evidence="2" id="KW-0805">Transcription regulation</keyword>
<dbReference type="NCBIfam" id="TIGR02937">
    <property type="entry name" value="sigma70-ECF"/>
    <property type="match status" value="1"/>
</dbReference>
<sequence length="188" mass="20618">MGVTVEHLTDTELIARARAPFSRGREAAFETLVRRHAPRVHALARSLVGVGAADDVVQEVFVSVHRHLGAFRGDAAFGTWLHRVTLNACYAALRVRPSVPFSEVPEPVSGSDPVREGERADLRARLTWALAQLPREQREAVALRELSGLTYEEVAEVMGVELGTVKSRINRGRVALRALLSAQGVRPE</sequence>
<dbReference type="eggNOG" id="COG1595">
    <property type="taxonomic scope" value="Bacteria"/>
</dbReference>
<reference evidence="8 9" key="1">
    <citation type="journal article" date="2011" name="Stand. Genomic Sci.">
        <title>Complete genome sequence of Deinococcus maricopensis type strain (LB-34).</title>
        <authorList>
            <person name="Pukall R."/>
            <person name="Zeytun A."/>
            <person name="Lucas S."/>
            <person name="Lapidus A."/>
            <person name="Hammon N."/>
            <person name="Deshpande S."/>
            <person name="Nolan M."/>
            <person name="Cheng J.F."/>
            <person name="Pitluck S."/>
            <person name="Liolios K."/>
            <person name="Pagani I."/>
            <person name="Mikhailova N."/>
            <person name="Ivanova N."/>
            <person name="Mavromatis K."/>
            <person name="Pati A."/>
            <person name="Tapia R."/>
            <person name="Han C."/>
            <person name="Goodwin L."/>
            <person name="Chen A."/>
            <person name="Palaniappan K."/>
            <person name="Land M."/>
            <person name="Hauser L."/>
            <person name="Chang Y.J."/>
            <person name="Jeffries C.D."/>
            <person name="Brambilla E.M."/>
            <person name="Rohde M."/>
            <person name="Goker M."/>
            <person name="Detter J.C."/>
            <person name="Woyke T."/>
            <person name="Bristow J."/>
            <person name="Eisen J.A."/>
            <person name="Markowitz V."/>
            <person name="Hugenholtz P."/>
            <person name="Kyrpides N.C."/>
            <person name="Klenk H.P."/>
        </authorList>
    </citation>
    <scope>NUCLEOTIDE SEQUENCE [LARGE SCALE GENOMIC DNA]</scope>
    <source>
        <strain evidence="9">DSM 21211 / LMG 22137 / NRRL B-23946 / LB-34</strain>
    </source>
</reference>
<name>E8U5N1_DEIML</name>
<dbReference type="InterPro" id="IPR013325">
    <property type="entry name" value="RNA_pol_sigma_r2"/>
</dbReference>